<sequence length="348" mass="38693">MEKSTYNEDDEITLKDALGKIRQLIVFLLSKWIVICLFGVVGVALALTIDVLKKKIYTAECTFVLEEDDASGGLGVYSGIASQFGVSLGSGGGGLFQGDNIIELYKSRLMLYNTLFSKVTVNDKQAFLIDKYVQFNKLPETMKKVAQPDFNFNPPLLTRKQDSIVSEIIKTIRAKNLSISRPDKKLSIISVKYSSGDEWFSKTFTERLVVNVNKFYTDTKTKKSSQSIATLQRQADSVRVLLNAAIGRTGASLEANPNANPALQRLRVPAQQRQIDVEANSAIYIEIMKNLEITKMSYRKEMPLIQIIDQPVYPLESNRSSKLMLILVGGMAGALATIAFLSLKRLLS</sequence>
<feature type="transmembrane region" description="Helical" evidence="1">
    <location>
        <begin position="323"/>
        <end position="343"/>
    </location>
</feature>
<dbReference type="RefSeq" id="WP_160908407.1">
    <property type="nucleotide sequence ID" value="NZ_WVHS01000005.1"/>
</dbReference>
<dbReference type="PANTHER" id="PTHR32309:SF13">
    <property type="entry name" value="FERRIC ENTEROBACTIN TRANSPORT PROTEIN FEPE"/>
    <property type="match status" value="1"/>
</dbReference>
<dbReference type="GO" id="GO:0004713">
    <property type="term" value="F:protein tyrosine kinase activity"/>
    <property type="evidence" value="ECO:0007669"/>
    <property type="project" value="TreeGrafter"/>
</dbReference>
<gene>
    <name evidence="2" type="ORF">GS398_19020</name>
</gene>
<dbReference type="InterPro" id="IPR050445">
    <property type="entry name" value="Bact_polysacc_biosynth/exp"/>
</dbReference>
<keyword evidence="1" id="KW-1133">Transmembrane helix</keyword>
<dbReference type="GO" id="GO:0005886">
    <property type="term" value="C:plasma membrane"/>
    <property type="evidence" value="ECO:0007669"/>
    <property type="project" value="TreeGrafter"/>
</dbReference>
<evidence type="ECO:0000256" key="1">
    <source>
        <dbReference type="SAM" id="Phobius"/>
    </source>
</evidence>
<feature type="transmembrane region" description="Helical" evidence="1">
    <location>
        <begin position="24"/>
        <end position="47"/>
    </location>
</feature>
<comment type="caution">
    <text evidence="2">The sequence shown here is derived from an EMBL/GenBank/DDBJ whole genome shotgun (WGS) entry which is preliminary data.</text>
</comment>
<reference evidence="2 3" key="1">
    <citation type="submission" date="2019-11" db="EMBL/GenBank/DDBJ databases">
        <title>Pedobacter sp. HMF7056 Genome sequencing and assembly.</title>
        <authorList>
            <person name="Kang H."/>
            <person name="Kim H."/>
            <person name="Joh K."/>
        </authorList>
    </citation>
    <scope>NUCLEOTIDE SEQUENCE [LARGE SCALE GENOMIC DNA]</scope>
    <source>
        <strain evidence="2 3">HMF7056</strain>
    </source>
</reference>
<dbReference type="AlphaFoldDB" id="A0A7K1Y2T3"/>
<keyword evidence="1" id="KW-0472">Membrane</keyword>
<protein>
    <submittedName>
        <fullName evidence="2">Lipopolysaccharide biosynthesis protein</fullName>
    </submittedName>
</protein>
<organism evidence="2 3">
    <name type="scientific">Hufsiella ginkgonis</name>
    <dbReference type="NCBI Taxonomy" id="2695274"/>
    <lineage>
        <taxon>Bacteria</taxon>
        <taxon>Pseudomonadati</taxon>
        <taxon>Bacteroidota</taxon>
        <taxon>Sphingobacteriia</taxon>
        <taxon>Sphingobacteriales</taxon>
        <taxon>Sphingobacteriaceae</taxon>
        <taxon>Hufsiella</taxon>
    </lineage>
</organism>
<name>A0A7K1Y2T3_9SPHI</name>
<accession>A0A7K1Y2T3</accession>
<keyword evidence="3" id="KW-1185">Reference proteome</keyword>
<proteinExistence type="predicted"/>
<keyword evidence="1" id="KW-0812">Transmembrane</keyword>
<dbReference type="PANTHER" id="PTHR32309">
    <property type="entry name" value="TYROSINE-PROTEIN KINASE"/>
    <property type="match status" value="1"/>
</dbReference>
<evidence type="ECO:0000313" key="2">
    <source>
        <dbReference type="EMBL" id="MXV17398.1"/>
    </source>
</evidence>
<dbReference type="EMBL" id="WVHS01000005">
    <property type="protein sequence ID" value="MXV17398.1"/>
    <property type="molecule type" value="Genomic_DNA"/>
</dbReference>
<dbReference type="Proteomes" id="UP000451233">
    <property type="component" value="Unassembled WGS sequence"/>
</dbReference>
<evidence type="ECO:0000313" key="3">
    <source>
        <dbReference type="Proteomes" id="UP000451233"/>
    </source>
</evidence>